<dbReference type="AlphaFoldDB" id="A0A0F9Q495"/>
<dbReference type="EMBL" id="LAZR01001904">
    <property type="protein sequence ID" value="KKN37294.1"/>
    <property type="molecule type" value="Genomic_DNA"/>
</dbReference>
<sequence length="102" mass="10898">MAEVENIQYGNIWTGERAGSATAVQLAARKCRMVMFVAPNGNASDVYLGGSGVTVAAGTTTTTAGYELQPGAQTPWIPCFNLNQFYIICDASDDDILWMAVE</sequence>
<reference evidence="1" key="1">
    <citation type="journal article" date="2015" name="Nature">
        <title>Complex archaea that bridge the gap between prokaryotes and eukaryotes.</title>
        <authorList>
            <person name="Spang A."/>
            <person name="Saw J.H."/>
            <person name="Jorgensen S.L."/>
            <person name="Zaremba-Niedzwiedzka K."/>
            <person name="Martijn J."/>
            <person name="Lind A.E."/>
            <person name="van Eijk R."/>
            <person name="Schleper C."/>
            <person name="Guy L."/>
            <person name="Ettema T.J."/>
        </authorList>
    </citation>
    <scope>NUCLEOTIDE SEQUENCE</scope>
</reference>
<protein>
    <submittedName>
        <fullName evidence="1">Uncharacterized protein</fullName>
    </submittedName>
</protein>
<gene>
    <name evidence="1" type="ORF">LCGC14_0764930</name>
</gene>
<accession>A0A0F9Q495</accession>
<proteinExistence type="predicted"/>
<organism evidence="1">
    <name type="scientific">marine sediment metagenome</name>
    <dbReference type="NCBI Taxonomy" id="412755"/>
    <lineage>
        <taxon>unclassified sequences</taxon>
        <taxon>metagenomes</taxon>
        <taxon>ecological metagenomes</taxon>
    </lineage>
</organism>
<comment type="caution">
    <text evidence="1">The sequence shown here is derived from an EMBL/GenBank/DDBJ whole genome shotgun (WGS) entry which is preliminary data.</text>
</comment>
<evidence type="ECO:0000313" key="1">
    <source>
        <dbReference type="EMBL" id="KKN37294.1"/>
    </source>
</evidence>
<name>A0A0F9Q495_9ZZZZ</name>